<feature type="compositionally biased region" description="Pro residues" evidence="1">
    <location>
        <begin position="205"/>
        <end position="216"/>
    </location>
</feature>
<comment type="caution">
    <text evidence="3">The sequence shown here is derived from an EMBL/GenBank/DDBJ whole genome shotgun (WGS) entry which is preliminary data.</text>
</comment>
<feature type="compositionally biased region" description="Basic and acidic residues" evidence="1">
    <location>
        <begin position="328"/>
        <end position="353"/>
    </location>
</feature>
<feature type="compositionally biased region" description="Basic and acidic residues" evidence="1">
    <location>
        <begin position="273"/>
        <end position="284"/>
    </location>
</feature>
<dbReference type="AlphaFoldDB" id="A0A7J6XW83"/>
<feature type="compositionally biased region" description="Gly residues" evidence="1">
    <location>
        <begin position="186"/>
        <end position="203"/>
    </location>
</feature>
<feature type="compositionally biased region" description="Low complexity" evidence="1">
    <location>
        <begin position="217"/>
        <end position="230"/>
    </location>
</feature>
<keyword evidence="2" id="KW-0812">Transmembrane</keyword>
<protein>
    <submittedName>
        <fullName evidence="3">Mucin-associated surface protein (MASP) subgroup S132</fullName>
    </submittedName>
</protein>
<dbReference type="VEuPathDB" id="TriTrypDB:ECC02_008964"/>
<evidence type="ECO:0000256" key="2">
    <source>
        <dbReference type="SAM" id="Phobius"/>
    </source>
</evidence>
<reference evidence="3 4" key="1">
    <citation type="journal article" date="2019" name="Genome Biol. Evol.">
        <title>Nanopore Sequencing Significantly Improves Genome Assembly of the Protozoan Parasite Trypanosoma cruzi.</title>
        <authorList>
            <person name="Diaz-Viraque F."/>
            <person name="Pita S."/>
            <person name="Greif G."/>
            <person name="de Souza R.C.M."/>
            <person name="Iraola G."/>
            <person name="Robello C."/>
        </authorList>
    </citation>
    <scope>NUCLEOTIDE SEQUENCE [LARGE SCALE GENOMIC DNA]</scope>
    <source>
        <strain evidence="3 4">Berenice</strain>
    </source>
</reference>
<sequence length="539" mass="57376">MVFELLLRWCVTLIAGWDDAWLCELSILLLSLCVDGELVCAEGYTQVAGVMAMMMTGRVLLVCALCVLWCGFSGIAADFVGSTNGSAGEYWVSWWITQLRKECAEEVIRRTGGRTNVSAVEECVRQGMDGVRAVLDGRSRWRPQRSAVVVVVVAAEDGGDPVKNGDSSERSFSSEQSLQAGRVLPAGGGGGSGSLPGGEGGTGNNPPPPHSPPTGPSLPTLPEKQASSSAAEEEEEEGVKSDPKNNENNPGERLQDRETPIDNQHTQNPEEIPPGKKLNEEHNKTKQPPQGDDQPPKVEEIAPRKPVEEPPIEKEDVDEPDAGAAERNSIESHLEATRNHAEKPLAGSEHVDKENDDQKEEKEKKREEQEDAHVQQQNGKHETLHGLPIEAGATQGSLANSPLEELQQKQTSAGSTKQLEGEAPLINADGTSNGNNDLSLPSVSARAGVAGAHEAAKGNAEVQNNAESIETAVNKKDDPNEHLTENDKEFTKDKNDLRTNATANTGDSDGSTAVSHATFPLLPLLLVVACAAAAAVVAA</sequence>
<organism evidence="3 4">
    <name type="scientific">Trypanosoma cruzi</name>
    <dbReference type="NCBI Taxonomy" id="5693"/>
    <lineage>
        <taxon>Eukaryota</taxon>
        <taxon>Discoba</taxon>
        <taxon>Euglenozoa</taxon>
        <taxon>Kinetoplastea</taxon>
        <taxon>Metakinetoplastina</taxon>
        <taxon>Trypanosomatida</taxon>
        <taxon>Trypanosomatidae</taxon>
        <taxon>Trypanosoma</taxon>
        <taxon>Schizotrypanum</taxon>
    </lineage>
</organism>
<feature type="compositionally biased region" description="Basic and acidic residues" evidence="1">
    <location>
        <begin position="294"/>
        <end position="314"/>
    </location>
</feature>
<feature type="compositionally biased region" description="Polar residues" evidence="1">
    <location>
        <begin position="408"/>
        <end position="418"/>
    </location>
</feature>
<feature type="compositionally biased region" description="Basic and acidic residues" evidence="1">
    <location>
        <begin position="473"/>
        <end position="497"/>
    </location>
</feature>
<proteinExistence type="predicted"/>
<dbReference type="VEuPathDB" id="TriTrypDB:BCY84_17169"/>
<evidence type="ECO:0000313" key="4">
    <source>
        <dbReference type="Proteomes" id="UP000583944"/>
    </source>
</evidence>
<accession>A0A7J6XW83</accession>
<feature type="compositionally biased region" description="Polar residues" evidence="1">
    <location>
        <begin position="498"/>
        <end position="513"/>
    </location>
</feature>
<keyword evidence="2" id="KW-0472">Membrane</keyword>
<name>A0A7J6XW83_TRYCR</name>
<feature type="transmembrane region" description="Helical" evidence="2">
    <location>
        <begin position="59"/>
        <end position="77"/>
    </location>
</feature>
<dbReference type="EMBL" id="JABDHM010000106">
    <property type="protein sequence ID" value="KAF5218148.1"/>
    <property type="molecule type" value="Genomic_DNA"/>
</dbReference>
<keyword evidence="2" id="KW-1133">Transmembrane helix</keyword>
<feature type="region of interest" description="Disordered" evidence="1">
    <location>
        <begin position="158"/>
        <end position="513"/>
    </location>
</feature>
<gene>
    <name evidence="3" type="ORF">ECC02_008964</name>
</gene>
<feature type="compositionally biased region" description="Polar residues" evidence="1">
    <location>
        <begin position="429"/>
        <end position="442"/>
    </location>
</feature>
<feature type="compositionally biased region" description="Basic and acidic residues" evidence="1">
    <location>
        <begin position="359"/>
        <end position="384"/>
    </location>
</feature>
<evidence type="ECO:0000313" key="3">
    <source>
        <dbReference type="EMBL" id="KAF5218148.1"/>
    </source>
</evidence>
<evidence type="ECO:0000256" key="1">
    <source>
        <dbReference type="SAM" id="MobiDB-lite"/>
    </source>
</evidence>
<dbReference type="Proteomes" id="UP000583944">
    <property type="component" value="Unassembled WGS sequence"/>
</dbReference>